<dbReference type="Pfam" id="PF26136">
    <property type="entry name" value="SCO6045_C"/>
    <property type="match status" value="1"/>
</dbReference>
<dbReference type="EMBL" id="FORP01000001">
    <property type="protein sequence ID" value="SFI62698.1"/>
    <property type="molecule type" value="Genomic_DNA"/>
</dbReference>
<evidence type="ECO:0000259" key="1">
    <source>
        <dbReference type="Pfam" id="PF26136"/>
    </source>
</evidence>
<dbReference type="STRING" id="115433.SAMN05421835_101242"/>
<reference evidence="2 3" key="1">
    <citation type="submission" date="2016-10" db="EMBL/GenBank/DDBJ databases">
        <authorList>
            <person name="de Groot N.N."/>
        </authorList>
    </citation>
    <scope>NUCLEOTIDE SEQUENCE [LARGE SCALE GENOMIC DNA]</scope>
    <source>
        <strain evidence="2 3">DSM 44468</strain>
    </source>
</reference>
<accession>A0A1I3JRQ5</accession>
<proteinExistence type="predicted"/>
<dbReference type="InterPro" id="IPR058711">
    <property type="entry name" value="SCO6045-like_C"/>
</dbReference>
<evidence type="ECO:0000313" key="3">
    <source>
        <dbReference type="Proteomes" id="UP000199025"/>
    </source>
</evidence>
<dbReference type="RefSeq" id="WP_091503660.1">
    <property type="nucleotide sequence ID" value="NZ_CBDQZW010000009.1"/>
</dbReference>
<sequence length="92" mass="10746">MPRALLTGAPPPEGFDEERLRVESAALRAKRGRVVAKLAPDECRRLGERFPDLFAEYARAHPRTEGVRAREDARAFVAWARRQGHLRRRWWR</sequence>
<gene>
    <name evidence="2" type="ORF">SAMN05421835_101242</name>
</gene>
<dbReference type="AlphaFoldDB" id="A0A1I3JRQ5"/>
<protein>
    <recommendedName>
        <fullName evidence="1">SCO6045-like C-terminal domain-containing protein</fullName>
    </recommendedName>
</protein>
<organism evidence="2 3">
    <name type="scientific">Amycolatopsis sacchari</name>
    <dbReference type="NCBI Taxonomy" id="115433"/>
    <lineage>
        <taxon>Bacteria</taxon>
        <taxon>Bacillati</taxon>
        <taxon>Actinomycetota</taxon>
        <taxon>Actinomycetes</taxon>
        <taxon>Pseudonocardiales</taxon>
        <taxon>Pseudonocardiaceae</taxon>
        <taxon>Amycolatopsis</taxon>
    </lineage>
</organism>
<feature type="domain" description="SCO6045-like C-terminal" evidence="1">
    <location>
        <begin position="3"/>
        <end position="81"/>
    </location>
</feature>
<keyword evidence="3" id="KW-1185">Reference proteome</keyword>
<evidence type="ECO:0000313" key="2">
    <source>
        <dbReference type="EMBL" id="SFI62698.1"/>
    </source>
</evidence>
<dbReference type="OrthoDB" id="5382443at2"/>
<dbReference type="Proteomes" id="UP000199025">
    <property type="component" value="Unassembled WGS sequence"/>
</dbReference>
<name>A0A1I3JRQ5_9PSEU</name>